<proteinExistence type="predicted"/>
<keyword evidence="3" id="KW-1185">Reference proteome</keyword>
<reference evidence="2" key="1">
    <citation type="submission" date="2021-06" db="EMBL/GenBank/DDBJ databases">
        <authorList>
            <person name="Hodson N. C."/>
            <person name="Mongue J. A."/>
            <person name="Jaron S. K."/>
        </authorList>
    </citation>
    <scope>NUCLEOTIDE SEQUENCE</scope>
</reference>
<organism evidence="2 3">
    <name type="scientific">Allacma fusca</name>
    <dbReference type="NCBI Taxonomy" id="39272"/>
    <lineage>
        <taxon>Eukaryota</taxon>
        <taxon>Metazoa</taxon>
        <taxon>Ecdysozoa</taxon>
        <taxon>Arthropoda</taxon>
        <taxon>Hexapoda</taxon>
        <taxon>Collembola</taxon>
        <taxon>Symphypleona</taxon>
        <taxon>Sminthuridae</taxon>
        <taxon>Allacma</taxon>
    </lineage>
</organism>
<keyword evidence="1" id="KW-0732">Signal</keyword>
<evidence type="ECO:0000256" key="1">
    <source>
        <dbReference type="SAM" id="SignalP"/>
    </source>
</evidence>
<dbReference type="Proteomes" id="UP000708208">
    <property type="component" value="Unassembled WGS sequence"/>
</dbReference>
<protein>
    <submittedName>
        <fullName evidence="2">Uncharacterized protein</fullName>
    </submittedName>
</protein>
<gene>
    <name evidence="2" type="ORF">AFUS01_LOCUS19277</name>
</gene>
<accession>A0A8J2P8Y4</accession>
<comment type="caution">
    <text evidence="2">The sequence shown here is derived from an EMBL/GenBank/DDBJ whole genome shotgun (WGS) entry which is preliminary data.</text>
</comment>
<dbReference type="EMBL" id="CAJVCH010197611">
    <property type="protein sequence ID" value="CAG7730652.1"/>
    <property type="molecule type" value="Genomic_DNA"/>
</dbReference>
<evidence type="ECO:0000313" key="2">
    <source>
        <dbReference type="EMBL" id="CAG7730652.1"/>
    </source>
</evidence>
<name>A0A8J2P8Y4_9HEXA</name>
<sequence length="73" mass="8248">MRIYVKVFVLCILGLSVTNKVYAGVTINLDMCNIGKVSRCIDPVTTKCPVKSISDTICERVYGQRWRCCQDKT</sequence>
<feature type="signal peptide" evidence="1">
    <location>
        <begin position="1"/>
        <end position="23"/>
    </location>
</feature>
<dbReference type="AlphaFoldDB" id="A0A8J2P8Y4"/>
<evidence type="ECO:0000313" key="3">
    <source>
        <dbReference type="Proteomes" id="UP000708208"/>
    </source>
</evidence>
<feature type="chain" id="PRO_5035305961" evidence="1">
    <location>
        <begin position="24"/>
        <end position="73"/>
    </location>
</feature>